<sequence>MFTVFKAIKLCCLILLVAGCVGRDLEITAKFDPREAALIKRGGSAKLSGQAFMRQNGGGVVTCAGEDVNLFPATRYATERFAKIYGDVSGGRINVFQGVTTKGVPPEYLEYRRVATCDADGDFEFSGIAPGTYYVQSRVVWMVPNSYFPEGGSVAKRITLRAGQRLRVLLN</sequence>
<feature type="signal peptide" evidence="1">
    <location>
        <begin position="1"/>
        <end position="22"/>
    </location>
</feature>
<dbReference type="EMBL" id="BMKA01000003">
    <property type="protein sequence ID" value="GGA21749.1"/>
    <property type="molecule type" value="Genomic_DNA"/>
</dbReference>
<keyword evidence="3" id="KW-1185">Reference proteome</keyword>
<organism evidence="2 3">
    <name type="scientific">Neptunicoccus cionae</name>
    <dbReference type="NCBI Taxonomy" id="2035344"/>
    <lineage>
        <taxon>Bacteria</taxon>
        <taxon>Pseudomonadati</taxon>
        <taxon>Pseudomonadota</taxon>
        <taxon>Alphaproteobacteria</taxon>
        <taxon>Rhodobacterales</taxon>
        <taxon>Paracoccaceae</taxon>
        <taxon>Neptunicoccus</taxon>
    </lineage>
</organism>
<keyword evidence="1" id="KW-0732">Signal</keyword>
<dbReference type="PROSITE" id="PS51257">
    <property type="entry name" value="PROKAR_LIPOPROTEIN"/>
    <property type="match status" value="1"/>
</dbReference>
<protein>
    <recommendedName>
        <fullName evidence="4">Carboxypeptidase regulatory-like domain-containing protein</fullName>
    </recommendedName>
</protein>
<name>A0A916QZ17_9RHOB</name>
<reference evidence="2" key="2">
    <citation type="submission" date="2020-09" db="EMBL/GenBank/DDBJ databases">
        <authorList>
            <person name="Sun Q."/>
            <person name="Zhou Y."/>
        </authorList>
    </citation>
    <scope>NUCLEOTIDE SEQUENCE</scope>
    <source>
        <strain evidence="2">CGMCC 1.15880</strain>
    </source>
</reference>
<dbReference type="AlphaFoldDB" id="A0A916QZ17"/>
<proteinExistence type="predicted"/>
<evidence type="ECO:0000313" key="2">
    <source>
        <dbReference type="EMBL" id="GGA21749.1"/>
    </source>
</evidence>
<gene>
    <name evidence="2" type="ORF">GCM10011498_23090</name>
</gene>
<evidence type="ECO:0000256" key="1">
    <source>
        <dbReference type="SAM" id="SignalP"/>
    </source>
</evidence>
<dbReference type="Proteomes" id="UP000628017">
    <property type="component" value="Unassembled WGS sequence"/>
</dbReference>
<comment type="caution">
    <text evidence="2">The sequence shown here is derived from an EMBL/GenBank/DDBJ whole genome shotgun (WGS) entry which is preliminary data.</text>
</comment>
<dbReference type="SUPFAM" id="SSF117074">
    <property type="entry name" value="Hypothetical protein PA1324"/>
    <property type="match status" value="1"/>
</dbReference>
<evidence type="ECO:0000313" key="3">
    <source>
        <dbReference type="Proteomes" id="UP000628017"/>
    </source>
</evidence>
<evidence type="ECO:0008006" key="4">
    <source>
        <dbReference type="Google" id="ProtNLM"/>
    </source>
</evidence>
<accession>A0A916QZ17</accession>
<feature type="chain" id="PRO_5037134019" description="Carboxypeptidase regulatory-like domain-containing protein" evidence="1">
    <location>
        <begin position="23"/>
        <end position="171"/>
    </location>
</feature>
<reference evidence="2" key="1">
    <citation type="journal article" date="2014" name="Int. J. Syst. Evol. Microbiol.">
        <title>Complete genome sequence of Corynebacterium casei LMG S-19264T (=DSM 44701T), isolated from a smear-ripened cheese.</title>
        <authorList>
            <consortium name="US DOE Joint Genome Institute (JGI-PGF)"/>
            <person name="Walter F."/>
            <person name="Albersmeier A."/>
            <person name="Kalinowski J."/>
            <person name="Ruckert C."/>
        </authorList>
    </citation>
    <scope>NUCLEOTIDE SEQUENCE</scope>
    <source>
        <strain evidence="2">CGMCC 1.15880</strain>
    </source>
</reference>